<dbReference type="Gene3D" id="3.90.550.10">
    <property type="entry name" value="Spore Coat Polysaccharide Biosynthesis Protein SpsA, Chain A"/>
    <property type="match status" value="1"/>
</dbReference>
<comment type="caution">
    <text evidence="2">The sequence shown here is derived from an EMBL/GenBank/DDBJ whole genome shotgun (WGS) entry which is preliminary data.</text>
</comment>
<dbReference type="EMBL" id="JAAIJQ010000040">
    <property type="protein sequence ID" value="NEV63010.1"/>
    <property type="molecule type" value="Genomic_DNA"/>
</dbReference>
<dbReference type="RefSeq" id="WP_164453476.1">
    <property type="nucleotide sequence ID" value="NZ_JAAIJQ010000040.1"/>
</dbReference>
<sequence>MSTPTLSIITATHNAADQLPYTIRSIREQRTDDFEWIVIDGASTDNTVNLIKAHADLVSFWVSEPDLGIYDAWNKACAVAKGEWLLFLGAGDQLRAPDTLDTCIRRLGDLDTRVRVAYGIQTLLSADQRVELETLGGPWEDYEGQWQIGRPALPPHGAIFHHRSLFLCAPPFDLRFPIASDSHFLLRVLRETTPEFFPTKISSTPIGGVSFRFDSARSVAADIFRINRDLGIVVPLRVQLLDKLRLTTIFLLRLLPARLSYYIGDLIRWILRQPSRWSVR</sequence>
<keyword evidence="2" id="KW-0808">Transferase</keyword>
<dbReference type="GO" id="GO:0016758">
    <property type="term" value="F:hexosyltransferase activity"/>
    <property type="evidence" value="ECO:0007669"/>
    <property type="project" value="UniProtKB-ARBA"/>
</dbReference>
<dbReference type="SUPFAM" id="SSF53448">
    <property type="entry name" value="Nucleotide-diphospho-sugar transferases"/>
    <property type="match status" value="1"/>
</dbReference>
<gene>
    <name evidence="2" type="ORF">G3446_14130</name>
</gene>
<dbReference type="PANTHER" id="PTHR22916">
    <property type="entry name" value="GLYCOSYLTRANSFERASE"/>
    <property type="match status" value="1"/>
</dbReference>
<feature type="domain" description="Glycosyltransferase 2-like" evidence="1">
    <location>
        <begin position="7"/>
        <end position="112"/>
    </location>
</feature>
<dbReference type="AlphaFoldDB" id="A0A6M0JZT8"/>
<dbReference type="Pfam" id="PF00535">
    <property type="entry name" value="Glycos_transf_2"/>
    <property type="match status" value="1"/>
</dbReference>
<dbReference type="Proteomes" id="UP000483379">
    <property type="component" value="Unassembled WGS sequence"/>
</dbReference>
<dbReference type="CDD" id="cd06433">
    <property type="entry name" value="GT_2_WfgS_like"/>
    <property type="match status" value="1"/>
</dbReference>
<protein>
    <submittedName>
        <fullName evidence="2">Glycosyltransferase</fullName>
    </submittedName>
</protein>
<reference evidence="2 3" key="1">
    <citation type="submission" date="2020-02" db="EMBL/GenBank/DDBJ databases">
        <title>Genome sequences of Thiorhodococcus mannitoliphagus and Thiorhodococcus minor, purple sulfur photosynthetic bacteria in the gammaproteobacterial family, Chromatiaceae.</title>
        <authorList>
            <person name="Aviles F.A."/>
            <person name="Meyer T.E."/>
            <person name="Kyndt J.A."/>
        </authorList>
    </citation>
    <scope>NUCLEOTIDE SEQUENCE [LARGE SCALE GENOMIC DNA]</scope>
    <source>
        <strain evidence="2 3">DSM 11518</strain>
    </source>
</reference>
<dbReference type="PANTHER" id="PTHR22916:SF67">
    <property type="entry name" value="COLANIC ACID BIOSYNTHESIS GLYCOSYL TRANSFERASE WCAE-RELATED"/>
    <property type="match status" value="1"/>
</dbReference>
<dbReference type="InterPro" id="IPR029044">
    <property type="entry name" value="Nucleotide-diphossugar_trans"/>
</dbReference>
<name>A0A6M0JZT8_9GAMM</name>
<accession>A0A6M0JZT8</accession>
<evidence type="ECO:0000259" key="1">
    <source>
        <dbReference type="Pfam" id="PF00535"/>
    </source>
</evidence>
<evidence type="ECO:0000313" key="3">
    <source>
        <dbReference type="Proteomes" id="UP000483379"/>
    </source>
</evidence>
<dbReference type="InterPro" id="IPR001173">
    <property type="entry name" value="Glyco_trans_2-like"/>
</dbReference>
<proteinExistence type="predicted"/>
<organism evidence="2 3">
    <name type="scientific">Thiorhodococcus minor</name>
    <dbReference type="NCBI Taxonomy" id="57489"/>
    <lineage>
        <taxon>Bacteria</taxon>
        <taxon>Pseudomonadati</taxon>
        <taxon>Pseudomonadota</taxon>
        <taxon>Gammaproteobacteria</taxon>
        <taxon>Chromatiales</taxon>
        <taxon>Chromatiaceae</taxon>
        <taxon>Thiorhodococcus</taxon>
    </lineage>
</organism>
<keyword evidence="3" id="KW-1185">Reference proteome</keyword>
<evidence type="ECO:0000313" key="2">
    <source>
        <dbReference type="EMBL" id="NEV63010.1"/>
    </source>
</evidence>